<evidence type="ECO:0000313" key="2">
    <source>
        <dbReference type="EMBL" id="KAK4024142.1"/>
    </source>
</evidence>
<dbReference type="Proteomes" id="UP001234178">
    <property type="component" value="Unassembled WGS sequence"/>
</dbReference>
<comment type="caution">
    <text evidence="2">The sequence shown here is derived from an EMBL/GenBank/DDBJ whole genome shotgun (WGS) entry which is preliminary data.</text>
</comment>
<evidence type="ECO:0000256" key="1">
    <source>
        <dbReference type="SAM" id="MobiDB-lite"/>
    </source>
</evidence>
<dbReference type="EMBL" id="JAOYFB010000037">
    <property type="protein sequence ID" value="KAK4024142.1"/>
    <property type="molecule type" value="Genomic_DNA"/>
</dbReference>
<gene>
    <name evidence="2" type="ORF">OUZ56_009530</name>
</gene>
<accession>A0ABR0AG94</accession>
<proteinExistence type="predicted"/>
<keyword evidence="3" id="KW-1185">Reference proteome</keyword>
<organism evidence="2 3">
    <name type="scientific">Daphnia magna</name>
    <dbReference type="NCBI Taxonomy" id="35525"/>
    <lineage>
        <taxon>Eukaryota</taxon>
        <taxon>Metazoa</taxon>
        <taxon>Ecdysozoa</taxon>
        <taxon>Arthropoda</taxon>
        <taxon>Crustacea</taxon>
        <taxon>Branchiopoda</taxon>
        <taxon>Diplostraca</taxon>
        <taxon>Cladocera</taxon>
        <taxon>Anomopoda</taxon>
        <taxon>Daphniidae</taxon>
        <taxon>Daphnia</taxon>
    </lineage>
</organism>
<name>A0ABR0AG94_9CRUS</name>
<feature type="region of interest" description="Disordered" evidence="1">
    <location>
        <begin position="165"/>
        <end position="186"/>
    </location>
</feature>
<protein>
    <submittedName>
        <fullName evidence="2">Uncharacterized protein</fullName>
    </submittedName>
</protein>
<sequence>MDLESVISDEGVNLESFDSSTCYSSDSDSDYAWGENEVHEHDFNHADLEEILYKFLRILAVSSCFLPRGLPVFSSKFLQFSPTVLFRAISPKVLFRAISPKVHFITNSPTVLFRTIPSHIRFSISGLQFLASLSPLSCPSHPIFIEMPRFSAFPTPPPLPGTKKAFPKVRGRAPRTTGRSQVHHQAGHSCSSYETFSSMEEIVHTTISSCSQDATIRFCTPKETR</sequence>
<reference evidence="2 3" key="1">
    <citation type="journal article" date="2023" name="Nucleic Acids Res.">
        <title>The hologenome of Daphnia magna reveals possible DNA methylation and microbiome-mediated evolution of the host genome.</title>
        <authorList>
            <person name="Chaturvedi A."/>
            <person name="Li X."/>
            <person name="Dhandapani V."/>
            <person name="Marshall H."/>
            <person name="Kissane S."/>
            <person name="Cuenca-Cambronero M."/>
            <person name="Asole G."/>
            <person name="Calvet F."/>
            <person name="Ruiz-Romero M."/>
            <person name="Marangio P."/>
            <person name="Guigo R."/>
            <person name="Rago D."/>
            <person name="Mirbahai L."/>
            <person name="Eastwood N."/>
            <person name="Colbourne J.K."/>
            <person name="Zhou J."/>
            <person name="Mallon E."/>
            <person name="Orsini L."/>
        </authorList>
    </citation>
    <scope>NUCLEOTIDE SEQUENCE [LARGE SCALE GENOMIC DNA]</scope>
    <source>
        <strain evidence="2">LRV0_1</strain>
    </source>
</reference>
<evidence type="ECO:0000313" key="3">
    <source>
        <dbReference type="Proteomes" id="UP001234178"/>
    </source>
</evidence>